<comment type="caution">
    <text evidence="5">The sequence shown here is derived from an EMBL/GenBank/DDBJ whole genome shotgun (WGS) entry which is preliminary data.</text>
</comment>
<evidence type="ECO:0000256" key="4">
    <source>
        <dbReference type="PROSITE-ProRule" id="PRU00742"/>
    </source>
</evidence>
<reference evidence="5 6" key="1">
    <citation type="submission" date="2023-11" db="EMBL/GenBank/DDBJ databases">
        <title>Actinomadura monticuli sp. nov., isolated from volcanic ash.</title>
        <authorList>
            <person name="Lee S.D."/>
            <person name="Yang H."/>
            <person name="Kim I.S."/>
        </authorList>
    </citation>
    <scope>NUCLEOTIDE SEQUENCE [LARGE SCALE GENOMIC DNA]</scope>
    <source>
        <strain evidence="5 6">DLS-62</strain>
    </source>
</reference>
<dbReference type="RefSeq" id="WP_371951450.1">
    <property type="nucleotide sequence ID" value="NZ_JAXCEI010000008.1"/>
</dbReference>
<protein>
    <submittedName>
        <fullName evidence="5">Arginase family protein</fullName>
    </submittedName>
</protein>
<dbReference type="Proteomes" id="UP001569963">
    <property type="component" value="Unassembled WGS sequence"/>
</dbReference>
<gene>
    <name evidence="5" type="ORF">SM611_20450</name>
</gene>
<organism evidence="5 6">
    <name type="scientific">Actinomadura monticuli</name>
    <dbReference type="NCBI Taxonomy" id="3097367"/>
    <lineage>
        <taxon>Bacteria</taxon>
        <taxon>Bacillati</taxon>
        <taxon>Actinomycetota</taxon>
        <taxon>Actinomycetes</taxon>
        <taxon>Streptosporangiales</taxon>
        <taxon>Thermomonosporaceae</taxon>
        <taxon>Actinomadura</taxon>
    </lineage>
</organism>
<proteinExistence type="inferred from homology"/>
<evidence type="ECO:0000256" key="3">
    <source>
        <dbReference type="ARBA" id="ARBA00023211"/>
    </source>
</evidence>
<keyword evidence="6" id="KW-1185">Reference proteome</keyword>
<dbReference type="InterPro" id="IPR006035">
    <property type="entry name" value="Ureohydrolase"/>
</dbReference>
<evidence type="ECO:0000313" key="5">
    <source>
        <dbReference type="EMBL" id="MFA1541302.1"/>
    </source>
</evidence>
<dbReference type="CDD" id="cd09999">
    <property type="entry name" value="Arginase-like_1"/>
    <property type="match status" value="1"/>
</dbReference>
<sequence length="247" mass="26315">MITLVPYHQDERLPDASFPLPGLDLIPVTRDLPDGDVWQRVAALFELVSAEIADQVAGGTRPAVVSGDCLTAEAVLAGLQRAGVDASIIWFDAHGDIHTTESSTSGYIGGMPLRQILGADRELLADRLGLRPLPEDRAVLVGARDLDPAEAEFLASSEVRRCPVDDVALPDGPLLLHIDVDVIDAADLPGLKFPVDGGPSYDAVVASVRRIMATGRVAALDIACPWHPPEDGDDALRTRLLRDLLSA</sequence>
<accession>A0ABV4QFF8</accession>
<dbReference type="PANTHER" id="PTHR43782">
    <property type="entry name" value="ARGINASE"/>
    <property type="match status" value="1"/>
</dbReference>
<evidence type="ECO:0000256" key="1">
    <source>
        <dbReference type="ARBA" id="ARBA00022723"/>
    </source>
</evidence>
<dbReference type="EMBL" id="JAXCEI010000008">
    <property type="protein sequence ID" value="MFA1541302.1"/>
    <property type="molecule type" value="Genomic_DNA"/>
</dbReference>
<keyword evidence="1" id="KW-0479">Metal-binding</keyword>
<dbReference type="PANTHER" id="PTHR43782:SF3">
    <property type="entry name" value="ARGINASE"/>
    <property type="match status" value="1"/>
</dbReference>
<keyword evidence="3" id="KW-0464">Manganese</keyword>
<comment type="similarity">
    <text evidence="4">Belongs to the arginase family.</text>
</comment>
<dbReference type="PROSITE" id="PS51409">
    <property type="entry name" value="ARGINASE_2"/>
    <property type="match status" value="1"/>
</dbReference>
<dbReference type="Gene3D" id="3.40.800.10">
    <property type="entry name" value="Ureohydrolase domain"/>
    <property type="match status" value="1"/>
</dbReference>
<evidence type="ECO:0000256" key="2">
    <source>
        <dbReference type="ARBA" id="ARBA00022801"/>
    </source>
</evidence>
<dbReference type="InterPro" id="IPR023696">
    <property type="entry name" value="Ureohydrolase_dom_sf"/>
</dbReference>
<name>A0ABV4QFF8_9ACTN</name>
<dbReference type="Pfam" id="PF00491">
    <property type="entry name" value="Arginase"/>
    <property type="match status" value="1"/>
</dbReference>
<dbReference type="PRINTS" id="PR00116">
    <property type="entry name" value="ARGINASE"/>
</dbReference>
<keyword evidence="2" id="KW-0378">Hydrolase</keyword>
<dbReference type="SUPFAM" id="SSF52768">
    <property type="entry name" value="Arginase/deacetylase"/>
    <property type="match status" value="1"/>
</dbReference>
<evidence type="ECO:0000313" key="6">
    <source>
        <dbReference type="Proteomes" id="UP001569963"/>
    </source>
</evidence>